<feature type="compositionally biased region" description="Basic and acidic residues" evidence="1">
    <location>
        <begin position="17"/>
        <end position="27"/>
    </location>
</feature>
<organism evidence="2 3">
    <name type="scientific">Colletotrichum chrysophilum</name>
    <dbReference type="NCBI Taxonomy" id="1836956"/>
    <lineage>
        <taxon>Eukaryota</taxon>
        <taxon>Fungi</taxon>
        <taxon>Dikarya</taxon>
        <taxon>Ascomycota</taxon>
        <taxon>Pezizomycotina</taxon>
        <taxon>Sordariomycetes</taxon>
        <taxon>Hypocreomycetidae</taxon>
        <taxon>Glomerellales</taxon>
        <taxon>Glomerellaceae</taxon>
        <taxon>Colletotrichum</taxon>
        <taxon>Colletotrichum gloeosporioides species complex</taxon>
    </lineage>
</organism>
<accession>A0AAD9E5S6</accession>
<evidence type="ECO:0000313" key="3">
    <source>
        <dbReference type="Proteomes" id="UP001243330"/>
    </source>
</evidence>
<dbReference type="AlphaFoldDB" id="A0AAD9E5S6"/>
<evidence type="ECO:0000313" key="2">
    <source>
        <dbReference type="EMBL" id="KAK1838664.1"/>
    </source>
</evidence>
<reference evidence="2" key="1">
    <citation type="submission" date="2023-01" db="EMBL/GenBank/DDBJ databases">
        <title>Colletotrichum chrysophilum M932 genome sequence.</title>
        <authorList>
            <person name="Baroncelli R."/>
        </authorList>
    </citation>
    <scope>NUCLEOTIDE SEQUENCE</scope>
    <source>
        <strain evidence="2">M932</strain>
    </source>
</reference>
<gene>
    <name evidence="2" type="ORF">CCHR01_18719</name>
</gene>
<comment type="caution">
    <text evidence="2">The sequence shown here is derived from an EMBL/GenBank/DDBJ whole genome shotgun (WGS) entry which is preliminary data.</text>
</comment>
<keyword evidence="3" id="KW-1185">Reference proteome</keyword>
<evidence type="ECO:0000256" key="1">
    <source>
        <dbReference type="SAM" id="MobiDB-lite"/>
    </source>
</evidence>
<feature type="region of interest" description="Disordered" evidence="1">
    <location>
        <begin position="1"/>
        <end position="39"/>
    </location>
</feature>
<dbReference type="Proteomes" id="UP001243330">
    <property type="component" value="Unassembled WGS sequence"/>
</dbReference>
<protein>
    <submittedName>
        <fullName evidence="2">Uncharacterized protein</fullName>
    </submittedName>
</protein>
<name>A0AAD9E5S6_9PEZI</name>
<proteinExistence type="predicted"/>
<sequence>MDLEQRGGTEPAAATGKRKENTVEAKVRAGRPARRHEACRSRPVRIRTGPARDMCLSVYLTLVTNNNNNNTTPLARTNQPKETRPCRCQCLLRR</sequence>
<dbReference type="EMBL" id="JAQOWY010000788">
    <property type="protein sequence ID" value="KAK1838664.1"/>
    <property type="molecule type" value="Genomic_DNA"/>
</dbReference>